<feature type="region of interest" description="Disordered" evidence="1">
    <location>
        <begin position="1"/>
        <end position="39"/>
    </location>
</feature>
<dbReference type="Proteomes" id="UP000594637">
    <property type="component" value="Chromosome"/>
</dbReference>
<dbReference type="KEGG" id="arep:ID810_09750"/>
<dbReference type="EMBL" id="CP063989">
    <property type="protein sequence ID" value="QPL05017.1"/>
    <property type="molecule type" value="Genomic_DNA"/>
</dbReference>
<accession>A0A7T0LJQ2</accession>
<dbReference type="AlphaFoldDB" id="A0A7T0LJQ2"/>
<name>A0A7T0LJQ2_9ACTO</name>
<gene>
    <name evidence="2" type="ORF">ID810_09750</name>
</gene>
<dbReference type="RefSeq" id="WP_166857889.1">
    <property type="nucleotide sequence ID" value="NZ_CP063989.1"/>
</dbReference>
<evidence type="ECO:0000313" key="3">
    <source>
        <dbReference type="Proteomes" id="UP000594637"/>
    </source>
</evidence>
<reference evidence="2 3" key="1">
    <citation type="submission" date="2020-11" db="EMBL/GenBank/DDBJ databases">
        <title>Actinomyces sp. ZJ750.</title>
        <authorList>
            <person name="Zhou J."/>
        </authorList>
    </citation>
    <scope>NUCLEOTIDE SEQUENCE [LARGE SCALE GENOMIC DNA]</scope>
    <source>
        <strain evidence="2 3">ZJ750</strain>
    </source>
</reference>
<evidence type="ECO:0000313" key="2">
    <source>
        <dbReference type="EMBL" id="QPL05017.1"/>
    </source>
</evidence>
<feature type="compositionally biased region" description="Polar residues" evidence="1">
    <location>
        <begin position="14"/>
        <end position="26"/>
    </location>
</feature>
<protein>
    <submittedName>
        <fullName evidence="2">Uncharacterized protein</fullName>
    </submittedName>
</protein>
<evidence type="ECO:0000256" key="1">
    <source>
        <dbReference type="SAM" id="MobiDB-lite"/>
    </source>
</evidence>
<feature type="compositionally biased region" description="Acidic residues" evidence="1">
    <location>
        <begin position="28"/>
        <end position="39"/>
    </location>
</feature>
<sequence>MSGLTLEVPESWTRETTMTGSATQAPTPDDEAQQGDAEDAGVEDAAVTWAARFTDDDGDLMLLVSTVFPAGDLDQASALSRALVVEALPGAVVRTSVDLGADLGEGPVRLILDRRGEEPVATAWTVSMPTGYCLVVLLVDDDHVRNTIEDCVKKGSGA</sequence>
<proteinExistence type="predicted"/>
<organism evidence="2 3">
    <name type="scientific">Actinomyces respiraculi</name>
    <dbReference type="NCBI Taxonomy" id="2744574"/>
    <lineage>
        <taxon>Bacteria</taxon>
        <taxon>Bacillati</taxon>
        <taxon>Actinomycetota</taxon>
        <taxon>Actinomycetes</taxon>
        <taxon>Actinomycetales</taxon>
        <taxon>Actinomycetaceae</taxon>
        <taxon>Actinomyces</taxon>
    </lineage>
</organism>
<keyword evidence="3" id="KW-1185">Reference proteome</keyword>